<evidence type="ECO:0000313" key="4">
    <source>
        <dbReference type="Proteomes" id="UP000000268"/>
    </source>
</evidence>
<dbReference type="PANTHER" id="PTHR34819">
    <property type="entry name" value="LARGE CYSTEINE-RICH PERIPLASMIC PROTEIN OMCB"/>
    <property type="match status" value="1"/>
</dbReference>
<dbReference type="InterPro" id="IPR051172">
    <property type="entry name" value="Chlamydia_OmcB"/>
</dbReference>
<dbReference type="eggNOG" id="COG1750">
    <property type="taxonomic scope" value="Bacteria"/>
</dbReference>
<proteinExistence type="predicted"/>
<feature type="domain" description="DUF7933" evidence="2">
    <location>
        <begin position="956"/>
        <end position="1068"/>
    </location>
</feature>
<dbReference type="InterPro" id="IPR047589">
    <property type="entry name" value="DUF11_rpt"/>
</dbReference>
<feature type="compositionally biased region" description="Polar residues" evidence="1">
    <location>
        <begin position="1"/>
        <end position="17"/>
    </location>
</feature>
<evidence type="ECO:0000313" key="3">
    <source>
        <dbReference type="EMBL" id="ABW30175.1"/>
    </source>
</evidence>
<dbReference type="NCBIfam" id="TIGR01451">
    <property type="entry name" value="B_ant_repeat"/>
    <property type="match status" value="2"/>
</dbReference>
<gene>
    <name evidence="3" type="ordered locus">AM1_5213</name>
</gene>
<keyword evidence="4" id="KW-1185">Reference proteome</keyword>
<dbReference type="EMBL" id="CP000828">
    <property type="protein sequence ID" value="ABW30175.1"/>
    <property type="molecule type" value="Genomic_DNA"/>
</dbReference>
<organism evidence="3 4">
    <name type="scientific">Acaryochloris marina (strain MBIC 11017)</name>
    <dbReference type="NCBI Taxonomy" id="329726"/>
    <lineage>
        <taxon>Bacteria</taxon>
        <taxon>Bacillati</taxon>
        <taxon>Cyanobacteriota</taxon>
        <taxon>Cyanophyceae</taxon>
        <taxon>Acaryochloridales</taxon>
        <taxon>Acaryochloridaceae</taxon>
        <taxon>Acaryochloris</taxon>
    </lineage>
</organism>
<dbReference type="PANTHER" id="PTHR34819:SF5">
    <property type="entry name" value="CONSERVED REPEAT DOMAIN PROTEIN"/>
    <property type="match status" value="1"/>
</dbReference>
<feature type="domain" description="DUF7933" evidence="2">
    <location>
        <begin position="684"/>
        <end position="809"/>
    </location>
</feature>
<accession>B0C9M7</accession>
<feature type="domain" description="DUF7933" evidence="2">
    <location>
        <begin position="525"/>
        <end position="677"/>
    </location>
</feature>
<reference evidence="3 4" key="1">
    <citation type="journal article" date="2008" name="Proc. Natl. Acad. Sci. U.S.A.">
        <title>Niche adaptation and genome expansion in the chlorophyll d-producing cyanobacterium Acaryochloris marina.</title>
        <authorList>
            <person name="Swingley W.D."/>
            <person name="Chen M."/>
            <person name="Cheung P.C."/>
            <person name="Conrad A.L."/>
            <person name="Dejesa L.C."/>
            <person name="Hao J."/>
            <person name="Honchak B.M."/>
            <person name="Karbach L.E."/>
            <person name="Kurdoglu A."/>
            <person name="Lahiri S."/>
            <person name="Mastrian S.D."/>
            <person name="Miyashita H."/>
            <person name="Page L."/>
            <person name="Ramakrishna P."/>
            <person name="Satoh S."/>
            <person name="Sattley W.M."/>
            <person name="Shimada Y."/>
            <person name="Taylor H.L."/>
            <person name="Tomo T."/>
            <person name="Tsuchiya T."/>
            <person name="Wang Z.T."/>
            <person name="Raymond J."/>
            <person name="Mimuro M."/>
            <person name="Blankenship R.E."/>
            <person name="Touchman J.W."/>
        </authorList>
    </citation>
    <scope>NUCLEOTIDE SEQUENCE [LARGE SCALE GENOMIC DNA]</scope>
    <source>
        <strain evidence="4">MBIC 11017</strain>
    </source>
</reference>
<dbReference type="KEGG" id="amr:AM1_5213"/>
<dbReference type="HOGENOM" id="CLU_262522_0_0_3"/>
<dbReference type="eggNOG" id="COG4932">
    <property type="taxonomic scope" value="Bacteria"/>
</dbReference>
<dbReference type="Proteomes" id="UP000000268">
    <property type="component" value="Chromosome"/>
</dbReference>
<protein>
    <submittedName>
        <fullName evidence="3">Conserved repeat protein</fullName>
    </submittedName>
</protein>
<dbReference type="Pfam" id="PF25564">
    <property type="entry name" value="DUF7933"/>
    <property type="match status" value="7"/>
</dbReference>
<evidence type="ECO:0000259" key="2">
    <source>
        <dbReference type="Pfam" id="PF25564"/>
    </source>
</evidence>
<dbReference type="InterPro" id="IPR057693">
    <property type="entry name" value="DUF7933"/>
</dbReference>
<name>B0C9M7_ACAM1</name>
<sequence length="1287" mass="130984">MFDSAATFNDCGSTVNITTGTPTGSPGSVAITGGTIPAGSPGQCTIEIPVRGFSAGNHSDTIPAEALVTAVGNSPDPTAATLQIDGATPTTLNKSFTPNTIPGDGRSIVTIRINNPNEYDLTGTTSTPTLTDDLPSDGANQLVVDTRAGAPAPSTTCTGGTVNIKAGDTGIELVGGTIPNESFCTVTFPVTQANGGTYTNNILANTLSTVNLISNSNSPSTNLNVQTEISIGKNFSNGTRDEGETTNLTITITNGGGALTNATLTDNLPAPLVVADTPNATTTCTSSGSSETLSVTPLTSSFTLNSTNVGGGATAQVPGSDAATNSLGSCTISVTVKVDPGVVGNIADSNGSSVTNTIPASALGNDQGRTNTDPATDNINVRPALVVSKGYSNNDGIAPGGTTRMTINIQNRSSAVGATGVGFVDNLPGALIVADPANISTNSNCGTPTITATPGSGTVTFSGGTINTNRTCTVQVDVFLPTGTSGTNLDNVIANDSITNAEGFDSNGVTGTEGRLTVVDDVEIVKSFDASSVRRGVPSTLRIVIRNNRRTDSPGGAGTTLPLTGVDIDDNLPPNLQVANPANFSHSGCSFDVPPNPGPTFSGNTPGSTSFTMRDGSIAPVDDSDPNADTCTIQFDVTEIVTTNAAFPPPQTYPNTTSGFTNDQGITATEGSATLTVTSPLEGTKSFQSEEVVAGGKSTAVIQLTNTWENPLTVTTFTDTWTQTNVEVASPVVTSTTCGGTITTTAGSRTVNFAGGTVPAQVGGVPGLCEIRFEVIMNAGGSSTFDNTLPAGSITTNEGFVNPIDVTGTLTRTTANVNLNKSFSPNSVVVGDPSTLTVTVSNPNGGIPVTQLGVTDTMPAEMVVFSVPSASTTCLQSDGTTAATVTAVPGQNTFTLSNAALAANQSCTVSVRVTLLDTGNTINQLNIGDVFSQENVTNDQAAQATLNALAAITPGKSFNPTSMEGGEISQLTLTITNNQTNNESGEPLSNVSINDTLPTDLFVANTPNASTTCSSGTVNVTPGGTTVQMTGATLAPGANCQVQVDVTSNLMGNYVNRIERGELTAQIQPSIDPMTGGTPTIIENTARPTATLVVNSDKLPPEIILVKRITAVNGVNVTGFEDGTGTDDNDPHWPTPVSDSLRGALNLTTPVKPGDDLEYSIYFLNTGLSEAFGVTLCDRVPEFTTYQRNTYNNQPNQDAGGIAGSGRGMMLGLGTSEVSLTNGPDGDQGYYFEPNVDPTLTLPTISCDGANNNGAVGVQISSSIPNAVGSGNPANSYGYIRFTATVD</sequence>
<dbReference type="STRING" id="329726.AM1_5213"/>
<feature type="region of interest" description="Disordered" evidence="1">
    <location>
        <begin position="1"/>
        <end position="23"/>
    </location>
</feature>
<feature type="domain" description="DUF7933" evidence="2">
    <location>
        <begin position="91"/>
        <end position="225"/>
    </location>
</feature>
<feature type="domain" description="DUF7933" evidence="2">
    <location>
        <begin position="395"/>
        <end position="489"/>
    </location>
</feature>
<feature type="domain" description="DUF7933" evidence="2">
    <location>
        <begin position="819"/>
        <end position="947"/>
    </location>
</feature>
<feature type="domain" description="DUF7933" evidence="2">
    <location>
        <begin position="231"/>
        <end position="362"/>
    </location>
</feature>
<evidence type="ECO:0000256" key="1">
    <source>
        <dbReference type="SAM" id="MobiDB-lite"/>
    </source>
</evidence>